<evidence type="ECO:0000256" key="5">
    <source>
        <dbReference type="ARBA" id="ARBA00022989"/>
    </source>
</evidence>
<protein>
    <submittedName>
        <fullName evidence="9">Type II secretion system protein F (GspF)</fullName>
    </submittedName>
</protein>
<reference evidence="9 10" key="1">
    <citation type="submission" date="2018-04" db="EMBL/GenBank/DDBJ databases">
        <title>Genomic Encyclopedia of Archaeal and Bacterial Type Strains, Phase II (KMG-II): from individual species to whole genera.</title>
        <authorList>
            <person name="Goeker M."/>
        </authorList>
    </citation>
    <scope>NUCLEOTIDE SEQUENCE [LARGE SCALE GENOMIC DNA]</scope>
    <source>
        <strain evidence="9 10">DSM 45169</strain>
    </source>
</reference>
<dbReference type="Pfam" id="PF00482">
    <property type="entry name" value="T2SSF"/>
    <property type="match status" value="2"/>
</dbReference>
<dbReference type="GO" id="GO:0005886">
    <property type="term" value="C:plasma membrane"/>
    <property type="evidence" value="ECO:0007669"/>
    <property type="project" value="UniProtKB-SubCell"/>
</dbReference>
<dbReference type="PANTHER" id="PTHR30012">
    <property type="entry name" value="GENERAL SECRETION PATHWAY PROTEIN"/>
    <property type="match status" value="1"/>
</dbReference>
<sequence>MKRLWKREKRIPVDRLAQVSQHLGQLLDAGFSLVPSLRLLQEQEILKPEEADAIQSALDRGESLSHALADAGFPPLFVSFIRAAEEHGDLIFGLKQCEEYYTQQARFYREVSQAMAYPLVVLLLVGFSFSFLVTTIVPRFTELYETMGLELPLYTKTVLTVHQFLPTVGLTVAGMVLSIWILQRVISHLSPDRRAVVEERWRRLPLLRSFYTLRFTHYLTVQLGSLLQSGVPLLRAVEIIGELSPWGSLARSVDRIRLGLLQGEAFHQSVENEGGRFLPALSRLAALGEESGRLDQSLLTLGRGTELIMRERLRRWTRSLEPILIFVIGLLMAATVIAMFLPMLHLVQAM</sequence>
<comment type="caution">
    <text evidence="9">The sequence shown here is derived from an EMBL/GenBank/DDBJ whole genome shotgun (WGS) entry which is preliminary data.</text>
</comment>
<keyword evidence="6 7" id="KW-0472">Membrane</keyword>
<dbReference type="InterPro" id="IPR018076">
    <property type="entry name" value="T2SS_GspF_dom"/>
</dbReference>
<evidence type="ECO:0000313" key="10">
    <source>
        <dbReference type="Proteomes" id="UP000241639"/>
    </source>
</evidence>
<proteinExistence type="inferred from homology"/>
<evidence type="ECO:0000256" key="1">
    <source>
        <dbReference type="ARBA" id="ARBA00004651"/>
    </source>
</evidence>
<evidence type="ECO:0000259" key="8">
    <source>
        <dbReference type="Pfam" id="PF00482"/>
    </source>
</evidence>
<dbReference type="RefSeq" id="WP_107726284.1">
    <property type="nucleotide sequence ID" value="NZ_PZZP01000001.1"/>
</dbReference>
<feature type="transmembrane region" description="Helical" evidence="7">
    <location>
        <begin position="116"/>
        <end position="141"/>
    </location>
</feature>
<dbReference type="Gene3D" id="1.20.81.30">
    <property type="entry name" value="Type II secretion system (T2SS), domain F"/>
    <property type="match status" value="2"/>
</dbReference>
<feature type="transmembrane region" description="Helical" evidence="7">
    <location>
        <begin position="161"/>
        <end position="182"/>
    </location>
</feature>
<accession>A0A2T4ZBS8</accession>
<gene>
    <name evidence="9" type="ORF">C8J48_1968</name>
</gene>
<evidence type="ECO:0000313" key="9">
    <source>
        <dbReference type="EMBL" id="PTM59354.1"/>
    </source>
</evidence>
<evidence type="ECO:0000256" key="4">
    <source>
        <dbReference type="ARBA" id="ARBA00022692"/>
    </source>
</evidence>
<dbReference type="Proteomes" id="UP000241639">
    <property type="component" value="Unassembled WGS sequence"/>
</dbReference>
<feature type="transmembrane region" description="Helical" evidence="7">
    <location>
        <begin position="323"/>
        <end position="344"/>
    </location>
</feature>
<name>A0A2T4ZBS8_9BACL</name>
<feature type="domain" description="Type II secretion system protein GspF" evidence="8">
    <location>
        <begin position="222"/>
        <end position="342"/>
    </location>
</feature>
<keyword evidence="3" id="KW-1003">Cell membrane</keyword>
<evidence type="ECO:0000256" key="6">
    <source>
        <dbReference type="ARBA" id="ARBA00023136"/>
    </source>
</evidence>
<keyword evidence="10" id="KW-1185">Reference proteome</keyword>
<evidence type="ECO:0000256" key="3">
    <source>
        <dbReference type="ARBA" id="ARBA00022475"/>
    </source>
</evidence>
<dbReference type="PRINTS" id="PR00812">
    <property type="entry name" value="BCTERIALGSPF"/>
</dbReference>
<comment type="subcellular location">
    <subcellularLocation>
        <location evidence="1">Cell membrane</location>
        <topology evidence="1">Multi-pass membrane protein</topology>
    </subcellularLocation>
</comment>
<comment type="similarity">
    <text evidence="2">Belongs to the GSP F family.</text>
</comment>
<organism evidence="9 10">
    <name type="scientific">Desmospora activa DSM 45169</name>
    <dbReference type="NCBI Taxonomy" id="1121389"/>
    <lineage>
        <taxon>Bacteria</taxon>
        <taxon>Bacillati</taxon>
        <taxon>Bacillota</taxon>
        <taxon>Bacilli</taxon>
        <taxon>Bacillales</taxon>
        <taxon>Thermoactinomycetaceae</taxon>
        <taxon>Desmospora</taxon>
    </lineage>
</organism>
<dbReference type="EMBL" id="PZZP01000001">
    <property type="protein sequence ID" value="PTM59354.1"/>
    <property type="molecule type" value="Genomic_DNA"/>
</dbReference>
<dbReference type="InterPro" id="IPR042094">
    <property type="entry name" value="T2SS_GspF_sf"/>
</dbReference>
<keyword evidence="4 7" id="KW-0812">Transmembrane</keyword>
<dbReference type="AlphaFoldDB" id="A0A2T4ZBS8"/>
<evidence type="ECO:0000256" key="2">
    <source>
        <dbReference type="ARBA" id="ARBA00005745"/>
    </source>
</evidence>
<dbReference type="OrthoDB" id="9805682at2"/>
<dbReference type="PANTHER" id="PTHR30012:SF0">
    <property type="entry name" value="TYPE II SECRETION SYSTEM PROTEIN F-RELATED"/>
    <property type="match status" value="1"/>
</dbReference>
<keyword evidence="5 7" id="KW-1133">Transmembrane helix</keyword>
<feature type="domain" description="Type II secretion system protein GspF" evidence="8">
    <location>
        <begin position="21"/>
        <end position="138"/>
    </location>
</feature>
<dbReference type="InterPro" id="IPR003004">
    <property type="entry name" value="GspF/PilC"/>
</dbReference>
<evidence type="ECO:0000256" key="7">
    <source>
        <dbReference type="SAM" id="Phobius"/>
    </source>
</evidence>